<dbReference type="SUPFAM" id="SSF48403">
    <property type="entry name" value="Ankyrin repeat"/>
    <property type="match status" value="1"/>
</dbReference>
<accession>A0ABR2HEA7</accession>
<dbReference type="PANTHER" id="PTHR24159:SF5">
    <property type="entry name" value="ANK_REP_REGION DOMAIN-CONTAINING PROTEIN"/>
    <property type="match status" value="1"/>
</dbReference>
<dbReference type="PANTHER" id="PTHR24159">
    <property type="match status" value="1"/>
</dbReference>
<dbReference type="Proteomes" id="UP001470230">
    <property type="component" value="Unassembled WGS sequence"/>
</dbReference>
<gene>
    <name evidence="1" type="ORF">M9Y10_020685</name>
</gene>
<proteinExistence type="predicted"/>
<sequence>MKSTEYIEKMKRIQDKILTFIESKENSETNFDNLKKVLIDQKTRENLHDLKSFLHLLIKITNNHRHAPNFFSKIEQIIQLFKDDIKKTFSNSEIFNIFKSNKRILLFLIEEKVMDIDDHIATTIINDKFTRPKYSDYFSPELKSRLSSESLPSEEHDNFEEKRKIGENDSCICELIREDSIDEFTSHVEKTNLKISSNIEKSIFETNSFLNKNHPTLIEYAAFCGSINIFKYLFTNKAEVNHSIWIYAIHGQNLDLIHFLEENHLEPEDKTYEKCFIESIRCHHNEIANYIRDSLLKKEDINLSVIDKFCYQFYNFEYINDDSIDESFVYDFCRFGYYQLVYQILGNIEIDVNALYIQKKP</sequence>
<organism evidence="1 2">
    <name type="scientific">Tritrichomonas musculus</name>
    <dbReference type="NCBI Taxonomy" id="1915356"/>
    <lineage>
        <taxon>Eukaryota</taxon>
        <taxon>Metamonada</taxon>
        <taxon>Parabasalia</taxon>
        <taxon>Tritrichomonadida</taxon>
        <taxon>Tritrichomonadidae</taxon>
        <taxon>Tritrichomonas</taxon>
    </lineage>
</organism>
<keyword evidence="2" id="KW-1185">Reference proteome</keyword>
<comment type="caution">
    <text evidence="1">The sequence shown here is derived from an EMBL/GenBank/DDBJ whole genome shotgun (WGS) entry which is preliminary data.</text>
</comment>
<dbReference type="EMBL" id="JAPFFF010000030">
    <property type="protein sequence ID" value="KAK8845767.1"/>
    <property type="molecule type" value="Genomic_DNA"/>
</dbReference>
<evidence type="ECO:0008006" key="3">
    <source>
        <dbReference type="Google" id="ProtNLM"/>
    </source>
</evidence>
<reference evidence="1 2" key="1">
    <citation type="submission" date="2024-04" db="EMBL/GenBank/DDBJ databases">
        <title>Tritrichomonas musculus Genome.</title>
        <authorList>
            <person name="Alves-Ferreira E."/>
            <person name="Grigg M."/>
            <person name="Lorenzi H."/>
            <person name="Galac M."/>
        </authorList>
    </citation>
    <scope>NUCLEOTIDE SEQUENCE [LARGE SCALE GENOMIC DNA]</scope>
    <source>
        <strain evidence="1 2">EAF2021</strain>
    </source>
</reference>
<dbReference type="InterPro" id="IPR036770">
    <property type="entry name" value="Ankyrin_rpt-contain_sf"/>
</dbReference>
<evidence type="ECO:0000313" key="2">
    <source>
        <dbReference type="Proteomes" id="UP001470230"/>
    </source>
</evidence>
<protein>
    <recommendedName>
        <fullName evidence="3">DUF3447 domain-containing protein</fullName>
    </recommendedName>
</protein>
<dbReference type="Gene3D" id="1.25.40.20">
    <property type="entry name" value="Ankyrin repeat-containing domain"/>
    <property type="match status" value="1"/>
</dbReference>
<evidence type="ECO:0000313" key="1">
    <source>
        <dbReference type="EMBL" id="KAK8845767.1"/>
    </source>
</evidence>
<name>A0ABR2HEA7_9EUKA</name>